<feature type="domain" description="Cas12f1-like TNB" evidence="3">
    <location>
        <begin position="325"/>
        <end position="392"/>
    </location>
</feature>
<dbReference type="Proteomes" id="UP000002698">
    <property type="component" value="Chromosome"/>
</dbReference>
<proteinExistence type="predicted"/>
<name>A0A1U7EVE2_NATPD</name>
<accession>A0A1U7EVE2</accession>
<dbReference type="EnsemblBacteria" id="CAI48998">
    <property type="protein sequence ID" value="CAI48998"/>
    <property type="gene ID" value="NP_1814A"/>
</dbReference>
<dbReference type="Pfam" id="PF07282">
    <property type="entry name" value="Cas12f1-like_TNB"/>
    <property type="match status" value="1"/>
</dbReference>
<dbReference type="eggNOG" id="arCOG00679">
    <property type="taxonomic scope" value="Archaea"/>
</dbReference>
<gene>
    <name evidence="4" type="ordered locus">NP_1814A</name>
</gene>
<dbReference type="KEGG" id="nph:NP_1814A"/>
<dbReference type="HOGENOM" id="CLU_032903_3_3_2"/>
<dbReference type="STRING" id="348780.NP_1814A"/>
<dbReference type="InterPro" id="IPR010095">
    <property type="entry name" value="Cas12f1-like_TNB"/>
</dbReference>
<dbReference type="EMBL" id="CR936257">
    <property type="protein sequence ID" value="CAI48998.1"/>
    <property type="molecule type" value="Genomic_DNA"/>
</dbReference>
<evidence type="ECO:0000313" key="4">
    <source>
        <dbReference type="EMBL" id="CAI48998.1"/>
    </source>
</evidence>
<feature type="compositionally biased region" description="Basic and acidic residues" evidence="2">
    <location>
        <begin position="431"/>
        <end position="443"/>
    </location>
</feature>
<protein>
    <submittedName>
        <fullName evidence="4">IS1341-type transposase ISNph30</fullName>
    </submittedName>
</protein>
<keyword evidence="5" id="KW-1185">Reference proteome</keyword>
<evidence type="ECO:0000256" key="2">
    <source>
        <dbReference type="SAM" id="MobiDB-lite"/>
    </source>
</evidence>
<feature type="region of interest" description="Disordered" evidence="2">
    <location>
        <begin position="431"/>
        <end position="459"/>
    </location>
</feature>
<reference evidence="4 5" key="1">
    <citation type="journal article" date="2005" name="Genome Res.">
        <title>Living with two extremes: conclusions from the genome sequence of Natronomonas pharaonis.</title>
        <authorList>
            <person name="Falb M."/>
            <person name="Pfeiffer F."/>
            <person name="Palm P."/>
            <person name="Rodewald K."/>
            <person name="Hickmann V."/>
            <person name="Tittor J."/>
            <person name="Oesterhelt D."/>
        </authorList>
    </citation>
    <scope>NUCLEOTIDE SEQUENCE [LARGE SCALE GENOMIC DNA]</scope>
    <source>
        <strain evidence="5">ATCC 35678 / DSM 2160 / CIP 103997 / JCM 8858 / NBRC 14720 / NCIMB 2260 / Gabara</strain>
    </source>
</reference>
<dbReference type="NCBIfam" id="NF040570">
    <property type="entry name" value="guided_TnpB"/>
    <property type="match status" value="1"/>
</dbReference>
<evidence type="ECO:0000256" key="1">
    <source>
        <dbReference type="ARBA" id="ARBA00023125"/>
    </source>
</evidence>
<sequence length="459" mass="52511">MLYMVESNRTVVIPLWVPEESRSDFHQTILPYAYCQQEAVNHCWPDTPKQPDDLQTSKRDVEDALYDRLREDTNEQLHSNLVQKAIKDATSAISSCKTSWENGDRISKPDFYDRDRAGYTMTYDKRAATYGRYEATLSTLNGTVTCRYELPAELEGTPYGEYVLDKRWSFSTSKLVFDGDRFWLHAVMQRQFRDDPVYTPQTDESGSDTHEDTHRVLGVDLNVDGATAVTSTGQFYGNADALNAYRSEQEQLRGELQQTGTRSAHLRFQQRRGVEWRYYDQYAHHVANSIKQEALRVRATHVAFENLTRIRKRISNLPKFQQWLFKKVRKYTEYKLERSGVTVDTTKPAHTSQACSRTDCDCVDEDNRDGKHFECLECGYTVNSDYNAAKNIGFRYLCEELSSPASRTCSSGQATSQLALVSGTLSPTGDFAEHEWVSTDKPHPQQASESSDSERSRVG</sequence>
<dbReference type="AlphaFoldDB" id="A0A1U7EVE2"/>
<keyword evidence="1" id="KW-0238">DNA-binding</keyword>
<organism evidence="4 5">
    <name type="scientific">Natronomonas pharaonis (strain ATCC 35678 / DSM 2160 / CIP 103997 / JCM 8858 / NBRC 14720 / NCIMB 2260 / Gabara)</name>
    <name type="common">Halobacterium pharaonis</name>
    <dbReference type="NCBI Taxonomy" id="348780"/>
    <lineage>
        <taxon>Archaea</taxon>
        <taxon>Methanobacteriati</taxon>
        <taxon>Methanobacteriota</taxon>
        <taxon>Stenosarchaea group</taxon>
        <taxon>Halobacteria</taxon>
        <taxon>Halobacteriales</taxon>
        <taxon>Natronomonadaceae</taxon>
        <taxon>Natronomonas</taxon>
    </lineage>
</organism>
<evidence type="ECO:0000259" key="3">
    <source>
        <dbReference type="Pfam" id="PF07282"/>
    </source>
</evidence>
<evidence type="ECO:0000313" key="5">
    <source>
        <dbReference type="Proteomes" id="UP000002698"/>
    </source>
</evidence>
<dbReference type="GO" id="GO:0003677">
    <property type="term" value="F:DNA binding"/>
    <property type="evidence" value="ECO:0007669"/>
    <property type="project" value="UniProtKB-KW"/>
</dbReference>